<dbReference type="EMBL" id="JBEPMN010000001">
    <property type="protein sequence ID" value="MET3659982.1"/>
    <property type="molecule type" value="Genomic_DNA"/>
</dbReference>
<dbReference type="RefSeq" id="WP_354149895.1">
    <property type="nucleotide sequence ID" value="NZ_JBEPMN010000001.1"/>
</dbReference>
<evidence type="ECO:0000313" key="2">
    <source>
        <dbReference type="EMBL" id="MET3659982.1"/>
    </source>
</evidence>
<comment type="caution">
    <text evidence="2">The sequence shown here is derived from an EMBL/GenBank/DDBJ whole genome shotgun (WGS) entry which is preliminary data.</text>
</comment>
<keyword evidence="3" id="KW-1185">Reference proteome</keyword>
<dbReference type="Proteomes" id="UP001549143">
    <property type="component" value="Unassembled WGS sequence"/>
</dbReference>
<evidence type="ECO:0000256" key="1">
    <source>
        <dbReference type="SAM" id="MobiDB-lite"/>
    </source>
</evidence>
<gene>
    <name evidence="2" type="ORF">ABID44_000282</name>
</gene>
<proteinExistence type="predicted"/>
<evidence type="ECO:0000313" key="3">
    <source>
        <dbReference type="Proteomes" id="UP001549143"/>
    </source>
</evidence>
<protein>
    <submittedName>
        <fullName evidence="2">Uncharacterized protein</fullName>
    </submittedName>
</protein>
<reference evidence="2 3" key="1">
    <citation type="submission" date="2024-06" db="EMBL/GenBank/DDBJ databases">
        <title>Genomic Encyclopedia of Type Strains, Phase IV (KMG-IV): sequencing the most valuable type-strain genomes for metagenomic binning, comparative biology and taxonomic classification.</title>
        <authorList>
            <person name="Goeker M."/>
        </authorList>
    </citation>
    <scope>NUCLEOTIDE SEQUENCE [LARGE SCALE GENOMIC DNA]</scope>
    <source>
        <strain evidence="2 3">DSM 19730</strain>
    </source>
</reference>
<feature type="region of interest" description="Disordered" evidence="1">
    <location>
        <begin position="64"/>
        <end position="85"/>
    </location>
</feature>
<sequence>MSRAITTFTPRVVQQEGWYEGDVFVQSEYPVELYAILVTVNGEPVGGQLFTEAATAKAFMEQARRRAREDPDCLPYIGPTPKATP</sequence>
<name>A0ABV2KFW4_9HYPH</name>
<accession>A0ABV2KFW4</accession>
<organism evidence="2 3">
    <name type="scientific">Aquamicrobium ahrensii</name>
    <dbReference type="NCBI Taxonomy" id="469551"/>
    <lineage>
        <taxon>Bacteria</taxon>
        <taxon>Pseudomonadati</taxon>
        <taxon>Pseudomonadota</taxon>
        <taxon>Alphaproteobacteria</taxon>
        <taxon>Hyphomicrobiales</taxon>
        <taxon>Phyllobacteriaceae</taxon>
        <taxon>Aquamicrobium</taxon>
    </lineage>
</organism>